<feature type="region of interest" description="Disordered" evidence="2">
    <location>
        <begin position="811"/>
        <end position="840"/>
    </location>
</feature>
<comment type="caution">
    <text evidence="1">Lacks conserved residue(s) required for the propagation of feature annotation.</text>
</comment>
<feature type="domain" description="PKS/mFAS DH" evidence="3">
    <location>
        <begin position="1"/>
        <end position="216"/>
    </location>
</feature>
<organism evidence="4 5">
    <name type="scientific">Piscinibacter aquaticus</name>
    <dbReference type="NCBI Taxonomy" id="392597"/>
    <lineage>
        <taxon>Bacteria</taxon>
        <taxon>Pseudomonadati</taxon>
        <taxon>Pseudomonadota</taxon>
        <taxon>Betaproteobacteria</taxon>
        <taxon>Burkholderiales</taxon>
        <taxon>Sphaerotilaceae</taxon>
        <taxon>Piscinibacter</taxon>
    </lineage>
</organism>
<evidence type="ECO:0000259" key="3">
    <source>
        <dbReference type="PROSITE" id="PS52019"/>
    </source>
</evidence>
<dbReference type="InterPro" id="IPR029063">
    <property type="entry name" value="SAM-dependent_MTases_sf"/>
</dbReference>
<dbReference type="SUPFAM" id="SSF53335">
    <property type="entry name" value="S-adenosyl-L-methionine-dependent methyltransferases"/>
    <property type="match status" value="1"/>
</dbReference>
<dbReference type="EMBL" id="VOPW01000001">
    <property type="protein sequence ID" value="TXC66099.1"/>
    <property type="molecule type" value="Genomic_DNA"/>
</dbReference>
<dbReference type="InterPro" id="IPR049551">
    <property type="entry name" value="PKS_DH_C"/>
</dbReference>
<comment type="caution">
    <text evidence="4">The sequence shown here is derived from an EMBL/GenBank/DDBJ whole genome shotgun (WGS) entry which is preliminary data.</text>
</comment>
<dbReference type="Proteomes" id="UP000321832">
    <property type="component" value="Unassembled WGS sequence"/>
</dbReference>
<dbReference type="Gene3D" id="3.40.50.150">
    <property type="entry name" value="Vaccinia Virus protein VP39"/>
    <property type="match status" value="1"/>
</dbReference>
<dbReference type="AlphaFoldDB" id="A0A5C6U055"/>
<dbReference type="SUPFAM" id="SSF51735">
    <property type="entry name" value="NAD(P)-binding Rossmann-fold domains"/>
    <property type="match status" value="1"/>
</dbReference>
<feature type="compositionally biased region" description="Low complexity" evidence="2">
    <location>
        <begin position="854"/>
        <end position="865"/>
    </location>
</feature>
<name>A0A5C6U055_9BURK</name>
<feature type="region of interest" description="C-terminal hotdog fold" evidence="1">
    <location>
        <begin position="70"/>
        <end position="216"/>
    </location>
</feature>
<evidence type="ECO:0000256" key="2">
    <source>
        <dbReference type="SAM" id="MobiDB-lite"/>
    </source>
</evidence>
<keyword evidence="5" id="KW-1185">Reference proteome</keyword>
<feature type="region of interest" description="Disordered" evidence="2">
    <location>
        <begin position="852"/>
        <end position="874"/>
    </location>
</feature>
<dbReference type="Gene3D" id="3.10.129.110">
    <property type="entry name" value="Polyketide synthase dehydratase"/>
    <property type="match status" value="1"/>
</dbReference>
<dbReference type="InterPro" id="IPR049900">
    <property type="entry name" value="PKS_mFAS_DH"/>
</dbReference>
<evidence type="ECO:0000313" key="5">
    <source>
        <dbReference type="Proteomes" id="UP000321832"/>
    </source>
</evidence>
<dbReference type="InterPro" id="IPR036291">
    <property type="entry name" value="NAD(P)-bd_dom_sf"/>
</dbReference>
<evidence type="ECO:0000313" key="4">
    <source>
        <dbReference type="EMBL" id="TXC66099.1"/>
    </source>
</evidence>
<feature type="region of interest" description="N-terminal hotdog fold" evidence="1">
    <location>
        <begin position="1"/>
        <end position="56"/>
    </location>
</feature>
<evidence type="ECO:0000256" key="1">
    <source>
        <dbReference type="PROSITE-ProRule" id="PRU01363"/>
    </source>
</evidence>
<dbReference type="InterPro" id="IPR042104">
    <property type="entry name" value="PKS_dehydratase_sf"/>
</dbReference>
<protein>
    <recommendedName>
        <fullName evidence="3">PKS/mFAS DH domain-containing protein</fullName>
    </recommendedName>
</protein>
<dbReference type="PROSITE" id="PS52019">
    <property type="entry name" value="PKS_MFAS_DH"/>
    <property type="match status" value="1"/>
</dbReference>
<dbReference type="Gene3D" id="3.40.50.720">
    <property type="entry name" value="NAD(P)-binding Rossmann-like Domain"/>
    <property type="match status" value="1"/>
</dbReference>
<gene>
    <name evidence="4" type="ORF">FSC37_09640</name>
</gene>
<reference evidence="4 5" key="1">
    <citation type="submission" date="2019-08" db="EMBL/GenBank/DDBJ databases">
        <authorList>
            <person name="Khan S.A."/>
            <person name="Jeon C.O."/>
            <person name="Jeong S.E."/>
        </authorList>
    </citation>
    <scope>NUCLEOTIDE SEQUENCE [LARGE SCALE GENOMIC DNA]</scope>
    <source>
        <strain evidence="5">IMCC1728</strain>
    </source>
</reference>
<accession>A0A5C6U055</accession>
<dbReference type="Pfam" id="PF14765">
    <property type="entry name" value="PS-DH"/>
    <property type="match status" value="1"/>
</dbReference>
<proteinExistence type="predicted"/>
<sequence>MVLGDEGEARTLQTLCEPVPDAARRVTLSSQPDGADADAAWVCHVDARVRPVSQMQPEVLDLVALRRDCATSVAPQAFYADFGRRGLDFGPGFRSLRQISRGDGRAFGEVVLLDEWADAGEGCLLHPVLLDGCLQLLAAALAPDGEDDLFLPIGIERYALFTAGIGARRCWSHVQLAHGEGRDTRRADLRVCDERGTVIAELRGLQLKRVDRDALARLGERWLDGCLYEMRWVEADPAQIARTSPEWDTAALTQPAEQVLPALARDVDVQGYDRFLERFDALCLAYTVQALRELGWEPASGESVDSAALARRLGVLAQHDRLFDRLLAILAEAGVLEPQGHGRWRVQRALPPVQPHRLAVELRAACPAGADAELEMTDRVATRLAEALRGEREPMDLLFPGGSLDTAERMYRDSPTARLYNGLLAALVAEAAAQRSAGRTLRILEIGAGTGGSTAHLLPRLQGLPVEYTFTDVGPLFVARARERFSASYPLRALRSPRSGARSGRAGLCAGPVRHRRGVQRHPCHGRPPAHARARSQPARAGRLAGHARGHGAAALVRPHRRPDQRLVGFHRHRSPFRVRDAEARALARPAGRMRIRGALSTAVQSAGVRRAVAAIAAAEPRRRCRRRHLAAAARCRGCGRGDGRPLARPRGRCVMVGRGAYGRSGDEATLSLDAADDLLRLLAELRSEGSRVSGVVHAWALDAVDGPPAGDRARAAALDALRLAQALVQTEPPPRLVLLTRDAQHADPEQRHHDAEAATLWGWRGPCTSSTPNCGRCASISTTTAAATARPSTTWPTACCRRPMNRSARGGTEAAAQPGCRAGARPLPARSIRRRPGCSFRKPQARWIGSCEPPGRGACPAPARWRSRSRQRP</sequence>